<dbReference type="RefSeq" id="WP_013385232.1">
    <property type="nucleotide sequence ID" value="NC_017384.1"/>
</dbReference>
<dbReference type="InterPro" id="IPR013216">
    <property type="entry name" value="Methyltransf_11"/>
</dbReference>
<dbReference type="PANTHER" id="PTHR43464">
    <property type="entry name" value="METHYLTRANSFERASE"/>
    <property type="match status" value="1"/>
</dbReference>
<dbReference type="OrthoDB" id="9811589at2"/>
<feature type="domain" description="Methyltransferase type 11" evidence="1">
    <location>
        <begin position="92"/>
        <end position="186"/>
    </location>
</feature>
<evidence type="ECO:0000313" key="3">
    <source>
        <dbReference type="Proteomes" id="UP000000692"/>
    </source>
</evidence>
<dbReference type="GO" id="GO:0008757">
    <property type="term" value="F:S-adenosylmethionine-dependent methyltransferase activity"/>
    <property type="evidence" value="ECO:0007669"/>
    <property type="project" value="InterPro"/>
</dbReference>
<dbReference type="AlphaFoldDB" id="F9Y4X5"/>
<evidence type="ECO:0000259" key="1">
    <source>
        <dbReference type="Pfam" id="PF08241"/>
    </source>
</evidence>
<dbReference type="EMBL" id="CP002018">
    <property type="protein sequence ID" value="AEM41859.1"/>
    <property type="molecule type" value="Genomic_DNA"/>
</dbReference>
<accession>F9Y4X5</accession>
<sequence>MFRRPPPPPVDPLVLPNLSGTYIGAPRSAAGLMRPGRPAHPAALPPPHLRHYYGLRDGQYDDSLYLQGGAHDAQRLRDALTADGFTIDGPVLDFGCGSGRMIRHLTGVSPQIWGVDIHAEAIAWAQDNLSPPFDFALTTTAPHLPFEDRSFALIYAGSVFTHIGDLADAWLLELRRILQPDGRLYISITDAQTLAEIRRIQPQHASHQHLAALDRDTSYHTQDWQMLMTRSGPWAQRVIYDRDALTQRLTRWFDLRRVIPQGYGWQTVLLLRKRS</sequence>
<name>F9Y4X5_KETVW</name>
<dbReference type="GO" id="GO:0032259">
    <property type="term" value="P:methylation"/>
    <property type="evidence" value="ECO:0007669"/>
    <property type="project" value="UniProtKB-KW"/>
</dbReference>
<dbReference type="Proteomes" id="UP000000692">
    <property type="component" value="Chromosome"/>
</dbReference>
<reference evidence="2 3" key="1">
    <citation type="journal article" date="2011" name="J. Bacteriol.">
        <title>Complete genome sequence of the industrial strain Ketogulonicigenium vulgare WSH-001.</title>
        <authorList>
            <person name="Liu L."/>
            <person name="Li Y."/>
            <person name="Zhang J."/>
            <person name="Zhou Z."/>
            <person name="Liu J."/>
            <person name="Li X."/>
            <person name="Zhou J."/>
            <person name="Du G."/>
            <person name="Wang L."/>
            <person name="Chen J."/>
        </authorList>
    </citation>
    <scope>NUCLEOTIDE SEQUENCE [LARGE SCALE GENOMIC DNA]</scope>
    <source>
        <strain evidence="2 3">WSH-001</strain>
    </source>
</reference>
<keyword evidence="2" id="KW-0489">Methyltransferase</keyword>
<protein>
    <submittedName>
        <fullName evidence="2">Methyltransferase type 11</fullName>
    </submittedName>
</protein>
<dbReference type="Gene3D" id="3.40.50.150">
    <property type="entry name" value="Vaccinia Virus protein VP39"/>
    <property type="match status" value="1"/>
</dbReference>
<keyword evidence="3" id="KW-1185">Reference proteome</keyword>
<dbReference type="CDD" id="cd02440">
    <property type="entry name" value="AdoMet_MTases"/>
    <property type="match status" value="1"/>
</dbReference>
<evidence type="ECO:0000313" key="2">
    <source>
        <dbReference type="EMBL" id="AEM41859.1"/>
    </source>
</evidence>
<keyword evidence="2" id="KW-0808">Transferase</keyword>
<dbReference type="InterPro" id="IPR029063">
    <property type="entry name" value="SAM-dependent_MTases_sf"/>
</dbReference>
<dbReference type="SUPFAM" id="SSF53335">
    <property type="entry name" value="S-adenosyl-L-methionine-dependent methyltransferases"/>
    <property type="match status" value="1"/>
</dbReference>
<organism evidence="2 3">
    <name type="scientific">Ketogulonicigenium vulgare (strain WSH-001)</name>
    <dbReference type="NCBI Taxonomy" id="759362"/>
    <lineage>
        <taxon>Bacteria</taxon>
        <taxon>Pseudomonadati</taxon>
        <taxon>Pseudomonadota</taxon>
        <taxon>Alphaproteobacteria</taxon>
        <taxon>Rhodobacterales</taxon>
        <taxon>Roseobacteraceae</taxon>
        <taxon>Ketogulonicigenium</taxon>
    </lineage>
</organism>
<gene>
    <name evidence="2" type="ordered locus">KVU_2020</name>
</gene>
<dbReference type="HOGENOM" id="CLU_084704_0_0_5"/>
<proteinExistence type="predicted"/>
<dbReference type="Pfam" id="PF08241">
    <property type="entry name" value="Methyltransf_11"/>
    <property type="match status" value="1"/>
</dbReference>
<dbReference type="eggNOG" id="COG2226">
    <property type="taxonomic scope" value="Bacteria"/>
</dbReference>
<dbReference type="KEGG" id="kvl:KVU_2020"/>